<accession>A0A0A8ZMC4</accession>
<dbReference type="AlphaFoldDB" id="A0A0A8ZMC4"/>
<proteinExistence type="predicted"/>
<name>A0A0A8ZMC4_ARUDO</name>
<reference evidence="1" key="2">
    <citation type="journal article" date="2015" name="Data Brief">
        <title>Shoot transcriptome of the giant reed, Arundo donax.</title>
        <authorList>
            <person name="Barrero R.A."/>
            <person name="Guerrero F.D."/>
            <person name="Moolhuijzen P."/>
            <person name="Goolsby J.A."/>
            <person name="Tidwell J."/>
            <person name="Bellgard S.E."/>
            <person name="Bellgard M.I."/>
        </authorList>
    </citation>
    <scope>NUCLEOTIDE SEQUENCE</scope>
    <source>
        <tissue evidence="1">Shoot tissue taken approximately 20 cm above the soil surface</tissue>
    </source>
</reference>
<organism evidence="1">
    <name type="scientific">Arundo donax</name>
    <name type="common">Giant reed</name>
    <name type="synonym">Donax arundinaceus</name>
    <dbReference type="NCBI Taxonomy" id="35708"/>
    <lineage>
        <taxon>Eukaryota</taxon>
        <taxon>Viridiplantae</taxon>
        <taxon>Streptophyta</taxon>
        <taxon>Embryophyta</taxon>
        <taxon>Tracheophyta</taxon>
        <taxon>Spermatophyta</taxon>
        <taxon>Magnoliopsida</taxon>
        <taxon>Liliopsida</taxon>
        <taxon>Poales</taxon>
        <taxon>Poaceae</taxon>
        <taxon>PACMAD clade</taxon>
        <taxon>Arundinoideae</taxon>
        <taxon>Arundineae</taxon>
        <taxon>Arundo</taxon>
    </lineage>
</organism>
<evidence type="ECO:0000313" key="1">
    <source>
        <dbReference type="EMBL" id="JAD35987.1"/>
    </source>
</evidence>
<reference evidence="1" key="1">
    <citation type="submission" date="2014-09" db="EMBL/GenBank/DDBJ databases">
        <authorList>
            <person name="Magalhaes I.L.F."/>
            <person name="Oliveira U."/>
            <person name="Santos F.R."/>
            <person name="Vidigal T.H.D.A."/>
            <person name="Brescovit A.D."/>
            <person name="Santos A.J."/>
        </authorList>
    </citation>
    <scope>NUCLEOTIDE SEQUENCE</scope>
    <source>
        <tissue evidence="1">Shoot tissue taken approximately 20 cm above the soil surface</tissue>
    </source>
</reference>
<sequence length="82" mass="9306">MKSQGSIKFIKSTTVCSKRHTNDQSRDHCVTVTTIPHRMWITLLCPYSLLLLTVQTHLTFGPRCINQIQNSRTSKEICSSAI</sequence>
<dbReference type="EMBL" id="GBRH01261908">
    <property type="protein sequence ID" value="JAD35987.1"/>
    <property type="molecule type" value="Transcribed_RNA"/>
</dbReference>
<protein>
    <submittedName>
        <fullName evidence="1">Uncharacterized protein</fullName>
    </submittedName>
</protein>